<dbReference type="AlphaFoldDB" id="A0A2G6KKQ6"/>
<name>A0A2G6KKQ6_9BACT</name>
<proteinExistence type="predicted"/>
<evidence type="ECO:0000313" key="2">
    <source>
        <dbReference type="Proteomes" id="UP000230821"/>
    </source>
</evidence>
<accession>A0A2G6KKQ6</accession>
<dbReference type="Proteomes" id="UP000230821">
    <property type="component" value="Unassembled WGS sequence"/>
</dbReference>
<sequence length="70" mass="7899">MNKSPKKIMYVSYDFTIVMNAPKKVLTGRHLCRAVHQPWDEATAPTIPVPEGQCRPSGTDVTFYEAIFKS</sequence>
<dbReference type="EMBL" id="PDSK01000028">
    <property type="protein sequence ID" value="PIE35970.1"/>
    <property type="molecule type" value="Genomic_DNA"/>
</dbReference>
<evidence type="ECO:0000313" key="1">
    <source>
        <dbReference type="EMBL" id="PIE35970.1"/>
    </source>
</evidence>
<organism evidence="1 2">
    <name type="scientific">candidate division KSB3 bacterium</name>
    <dbReference type="NCBI Taxonomy" id="2044937"/>
    <lineage>
        <taxon>Bacteria</taxon>
        <taxon>candidate division KSB3</taxon>
    </lineage>
</organism>
<comment type="caution">
    <text evidence="1">The sequence shown here is derived from an EMBL/GenBank/DDBJ whole genome shotgun (WGS) entry which is preliminary data.</text>
</comment>
<protein>
    <submittedName>
        <fullName evidence="1">Uncharacterized protein</fullName>
    </submittedName>
</protein>
<gene>
    <name evidence="1" type="ORF">CSA56_01930</name>
</gene>
<reference evidence="1 2" key="1">
    <citation type="submission" date="2017-10" db="EMBL/GenBank/DDBJ databases">
        <title>Novel microbial diversity and functional potential in the marine mammal oral microbiome.</title>
        <authorList>
            <person name="Dudek N.K."/>
            <person name="Sun C.L."/>
            <person name="Burstein D."/>
            <person name="Kantor R.S."/>
            <person name="Aliaga Goltsman D.S."/>
            <person name="Bik E.M."/>
            <person name="Thomas B.C."/>
            <person name="Banfield J.F."/>
            <person name="Relman D.A."/>
        </authorList>
    </citation>
    <scope>NUCLEOTIDE SEQUENCE [LARGE SCALE GENOMIC DNA]</scope>
    <source>
        <strain evidence="1">DOLJORAL78_47_16</strain>
    </source>
</reference>